<feature type="domain" description="Rab3-GAP regulatory subunit N-terminal" evidence="1">
    <location>
        <begin position="28"/>
        <end position="118"/>
    </location>
</feature>
<dbReference type="InterPro" id="IPR032839">
    <property type="entry name" value="RAB3GAP_N"/>
</dbReference>
<name>A0A4D6KXD6_VIGUN</name>
<dbReference type="Proteomes" id="UP000501690">
    <property type="component" value="Linkage Group LG2"/>
</dbReference>
<organism evidence="2 3">
    <name type="scientific">Vigna unguiculata</name>
    <name type="common">Cowpea</name>
    <dbReference type="NCBI Taxonomy" id="3917"/>
    <lineage>
        <taxon>Eukaryota</taxon>
        <taxon>Viridiplantae</taxon>
        <taxon>Streptophyta</taxon>
        <taxon>Embryophyta</taxon>
        <taxon>Tracheophyta</taxon>
        <taxon>Spermatophyta</taxon>
        <taxon>Magnoliopsida</taxon>
        <taxon>eudicotyledons</taxon>
        <taxon>Gunneridae</taxon>
        <taxon>Pentapetalae</taxon>
        <taxon>rosids</taxon>
        <taxon>fabids</taxon>
        <taxon>Fabales</taxon>
        <taxon>Fabaceae</taxon>
        <taxon>Papilionoideae</taxon>
        <taxon>50 kb inversion clade</taxon>
        <taxon>NPAAA clade</taxon>
        <taxon>indigoferoid/millettioid clade</taxon>
        <taxon>Phaseoleae</taxon>
        <taxon>Vigna</taxon>
    </lineage>
</organism>
<dbReference type="EMBL" id="CP039346">
    <property type="protein sequence ID" value="QCD81065.1"/>
    <property type="molecule type" value="Genomic_DNA"/>
</dbReference>
<sequence>MAKRSYKTELGCIACDELRELGAGKPNWLVETPHLLCAIDTHSLLLANRSTILLLSWSDNSAASPPLKIRPDLSPIDAESITALEWLVFGDNRVIVAGTSSGYLLLYSLRGDLIHRQLDRCDCLDTARGDELQS</sequence>
<dbReference type="InterPro" id="IPR026059">
    <property type="entry name" value="Rab3GAP2"/>
</dbReference>
<keyword evidence="3" id="KW-1185">Reference proteome</keyword>
<proteinExistence type="predicted"/>
<gene>
    <name evidence="2" type="ORF">DEO72_LG2g1389</name>
</gene>
<dbReference type="PANTHER" id="PTHR12472:SF0">
    <property type="entry name" value="RAB3 GTPASE-ACTIVATING PROTEIN NON-CATALYTIC SUBUNIT"/>
    <property type="match status" value="1"/>
</dbReference>
<accession>A0A4D6KXD6</accession>
<dbReference type="AlphaFoldDB" id="A0A4D6KXD6"/>
<evidence type="ECO:0000313" key="2">
    <source>
        <dbReference type="EMBL" id="QCD81065.1"/>
    </source>
</evidence>
<dbReference type="Pfam" id="PF14655">
    <property type="entry name" value="RAB3GAP2_N"/>
    <property type="match status" value="1"/>
</dbReference>
<protein>
    <submittedName>
        <fullName evidence="2">Rab3-GAP regulatory subunit</fullName>
    </submittedName>
</protein>
<reference evidence="2 3" key="1">
    <citation type="submission" date="2019-04" db="EMBL/GenBank/DDBJ databases">
        <title>An improved genome assembly and genetic linkage map for asparagus bean, Vigna unguiculata ssp. sesquipedialis.</title>
        <authorList>
            <person name="Xia Q."/>
            <person name="Zhang R."/>
            <person name="Dong Y."/>
        </authorList>
    </citation>
    <scope>NUCLEOTIDE SEQUENCE [LARGE SCALE GENOMIC DNA]</scope>
    <source>
        <tissue evidence="2">Leaf</tissue>
    </source>
</reference>
<evidence type="ECO:0000313" key="3">
    <source>
        <dbReference type="Proteomes" id="UP000501690"/>
    </source>
</evidence>
<evidence type="ECO:0000259" key="1">
    <source>
        <dbReference type="Pfam" id="PF14655"/>
    </source>
</evidence>
<dbReference type="PANTHER" id="PTHR12472">
    <property type="entry name" value="RAB3-GAP REGULATORY DOMAIN"/>
    <property type="match status" value="1"/>
</dbReference>